<accession>A0A2M7BST3</accession>
<organism evidence="1 2">
    <name type="scientific">Candidatus Roizmanbacteria bacterium CG03_land_8_20_14_0_80_39_12</name>
    <dbReference type="NCBI Taxonomy" id="1974847"/>
    <lineage>
        <taxon>Bacteria</taxon>
        <taxon>Candidatus Roizmaniibacteriota</taxon>
    </lineage>
</organism>
<proteinExistence type="predicted"/>
<dbReference type="PRINTS" id="PR00413">
    <property type="entry name" value="HADHALOGNASE"/>
</dbReference>
<dbReference type="InterPro" id="IPR036412">
    <property type="entry name" value="HAD-like_sf"/>
</dbReference>
<name>A0A2M7BST3_9BACT</name>
<dbReference type="AlphaFoldDB" id="A0A2M7BST3"/>
<dbReference type="SUPFAM" id="SSF56784">
    <property type="entry name" value="HAD-like"/>
    <property type="match status" value="1"/>
</dbReference>
<reference evidence="2" key="1">
    <citation type="submission" date="2017-09" db="EMBL/GenBank/DDBJ databases">
        <title>Depth-based differentiation of microbial function through sediment-hosted aquifers and enrichment of novel symbionts in the deep terrestrial subsurface.</title>
        <authorList>
            <person name="Probst A.J."/>
            <person name="Ladd B."/>
            <person name="Jarett J.K."/>
            <person name="Geller-Mcgrath D.E."/>
            <person name="Sieber C.M.K."/>
            <person name="Emerson J.B."/>
            <person name="Anantharaman K."/>
            <person name="Thomas B.C."/>
            <person name="Malmstrom R."/>
            <person name="Stieglmeier M."/>
            <person name="Klingl A."/>
            <person name="Woyke T."/>
            <person name="Ryan C.M."/>
            <person name="Banfield J.F."/>
        </authorList>
    </citation>
    <scope>NUCLEOTIDE SEQUENCE [LARGE SCALE GENOMIC DNA]</scope>
</reference>
<dbReference type="SFLD" id="SFLDS00003">
    <property type="entry name" value="Haloacid_Dehalogenase"/>
    <property type="match status" value="1"/>
</dbReference>
<evidence type="ECO:0000313" key="2">
    <source>
        <dbReference type="Proteomes" id="UP000230119"/>
    </source>
</evidence>
<dbReference type="InterPro" id="IPR006439">
    <property type="entry name" value="HAD-SF_hydro_IA"/>
</dbReference>
<dbReference type="InterPro" id="IPR023214">
    <property type="entry name" value="HAD_sf"/>
</dbReference>
<dbReference type="Gene3D" id="3.40.50.1000">
    <property type="entry name" value="HAD superfamily/HAD-like"/>
    <property type="match status" value="1"/>
</dbReference>
<dbReference type="NCBIfam" id="TIGR01509">
    <property type="entry name" value="HAD-SF-IA-v3"/>
    <property type="match status" value="1"/>
</dbReference>
<dbReference type="EMBL" id="PEVA01000095">
    <property type="protein sequence ID" value="PIV08531.1"/>
    <property type="molecule type" value="Genomic_DNA"/>
</dbReference>
<comment type="caution">
    <text evidence="1">The sequence shown here is derived from an EMBL/GenBank/DDBJ whole genome shotgun (WGS) entry which is preliminary data.</text>
</comment>
<dbReference type="SFLD" id="SFLDG01129">
    <property type="entry name" value="C1.5:_HAD__Beta-PGM__Phosphata"/>
    <property type="match status" value="1"/>
</dbReference>
<dbReference type="Pfam" id="PF13419">
    <property type="entry name" value="HAD_2"/>
    <property type="match status" value="1"/>
</dbReference>
<dbReference type="PANTHER" id="PTHR43611:SF3">
    <property type="entry name" value="FLAVIN MONONUCLEOTIDE HYDROLASE 1, CHLOROPLATIC"/>
    <property type="match status" value="1"/>
</dbReference>
<evidence type="ECO:0008006" key="3">
    <source>
        <dbReference type="Google" id="ProtNLM"/>
    </source>
</evidence>
<sequence>MKNIKWILFDVSGVIVHFTFQNPEGYTVGTRFFDQKQLEGIVYTKEYDNYILGLISHEQWVGKYLKNHHLDLSIAEFDELMKKDIPPMEGMESLIQKLEKKYKICIATNEGKMVTKYKIEGSGILPYLSKVIPSYLLRETKPSPHFFKKMLKIIGATADECVFVDDKQENINGARSLGIQSILFKDTKQLEEEFVRLQIL</sequence>
<gene>
    <name evidence="1" type="ORF">COS52_02205</name>
</gene>
<dbReference type="Proteomes" id="UP000230119">
    <property type="component" value="Unassembled WGS sequence"/>
</dbReference>
<dbReference type="InterPro" id="IPR041492">
    <property type="entry name" value="HAD_2"/>
</dbReference>
<dbReference type="PANTHER" id="PTHR43611">
    <property type="entry name" value="ALPHA-D-GLUCOSE 1-PHOSPHATE PHOSPHATASE"/>
    <property type="match status" value="1"/>
</dbReference>
<evidence type="ECO:0000313" key="1">
    <source>
        <dbReference type="EMBL" id="PIV08531.1"/>
    </source>
</evidence>
<protein>
    <recommendedName>
        <fullName evidence="3">HAD family phosphatase</fullName>
    </recommendedName>
</protein>